<feature type="region of interest" description="Disordered" evidence="2">
    <location>
        <begin position="775"/>
        <end position="800"/>
    </location>
</feature>
<dbReference type="InterPro" id="IPR038440">
    <property type="entry name" value="FimV_C_sf"/>
</dbReference>
<evidence type="ECO:0000259" key="3">
    <source>
        <dbReference type="Pfam" id="PF25800"/>
    </source>
</evidence>
<feature type="domain" description="FimV N-terminal" evidence="3">
    <location>
        <begin position="63"/>
        <end position="170"/>
    </location>
</feature>
<keyword evidence="1" id="KW-0175">Coiled coil</keyword>
<feature type="compositionally biased region" description="Low complexity" evidence="2">
    <location>
        <begin position="775"/>
        <end position="786"/>
    </location>
</feature>
<name>A0A9X0WCV4_9GAMM</name>
<comment type="caution">
    <text evidence="4">The sequence shown here is derived from an EMBL/GenBank/DDBJ whole genome shotgun (WGS) entry which is preliminary data.</text>
</comment>
<dbReference type="InterPro" id="IPR057840">
    <property type="entry name" value="FimV_N"/>
</dbReference>
<dbReference type="Pfam" id="PF25800">
    <property type="entry name" value="FimV_N"/>
    <property type="match status" value="1"/>
</dbReference>
<dbReference type="EMBL" id="NRRY01000063">
    <property type="protein sequence ID" value="MBK1621235.1"/>
    <property type="molecule type" value="Genomic_DNA"/>
</dbReference>
<proteinExistence type="predicted"/>
<evidence type="ECO:0000256" key="1">
    <source>
        <dbReference type="SAM" id="Coils"/>
    </source>
</evidence>
<evidence type="ECO:0000313" key="5">
    <source>
        <dbReference type="Proteomes" id="UP001138768"/>
    </source>
</evidence>
<dbReference type="InterPro" id="IPR020012">
    <property type="entry name" value="LysM_FimV"/>
</dbReference>
<dbReference type="NCBIfam" id="TIGR03504">
    <property type="entry name" value="FimV_Cterm"/>
    <property type="match status" value="1"/>
</dbReference>
<dbReference type="Proteomes" id="UP001138768">
    <property type="component" value="Unassembled WGS sequence"/>
</dbReference>
<evidence type="ECO:0000256" key="2">
    <source>
        <dbReference type="SAM" id="MobiDB-lite"/>
    </source>
</evidence>
<dbReference type="Gene3D" id="1.20.58.2200">
    <property type="match status" value="1"/>
</dbReference>
<feature type="compositionally biased region" description="Acidic residues" evidence="2">
    <location>
        <begin position="375"/>
        <end position="388"/>
    </location>
</feature>
<sequence length="985" mass="104798">MGLSIAKRLRHQSSSVAFLKLLPQAWPQQPTVAAAKGGVLRCRALSLLLGMAALLQGQPIAALGLGELHTHSALNQPFYAEIELFEVDQNALDAVKASLASQSAFEQAGIERPHALTRLQFTPMMGPRGEPMIQVITREPIREPYLDLLVEVIWPDGRLVKEYAVLLDPPAVGGQRTPRAAPPRPARATQSPLAAAAQASSAFRLEPDSAASSDAQRIESVDTASAEQPAASQPLEEIAEQIDVESLEVDVEIPASAAELDFPLRYGPIRPGDGLIRIARRLTPPGATLEQTAMAIYRNSQDAFHNGDINQLRIGAELVIPTAAELFALPPQAALAQYRSALAGRPVVSTPLTDPDVRLSIATSEVSQIPAADSEASEASEAAEEVQADLDPLGLEPASASELSERPIADSEAEESEAEEVQGDLDLPDLATVSDPDATEALAPAPGPSQTDAVLEAEMLLLREVSEANRQEATELRTRVKELEAQLDDIRRLLELRNAQLSSLAMAEGQTASSVTNELAEAEDLTGAATQPANADQNPAAIADLNPAAISAAGTSSDDASAGGAEAVSGTDPMTVISAWRQALPRSEWLLLGVGLLLALLGLMRYRRSRQASSVAAVDVDDALRERDMVNEPFSDDLQLDPEWPIAETVGATQVNGVSTHVESAPTMPVDQRESSWQGEAIELDALTGEQALAAAVVTQHDMMASEPAAEPAQDVERWARIENALGEVPEVGSLVEESPEVGLVDAEAPEVGAVVDDDDGEELFLDLDELEQVVESSPVQPSESPFAQDQPAVGDQSVAEDQGRYELDLAALDALTDAESSPAARSEPEVRPFVSEPSQPVEHELFEHQSLDHESLEHQSLEHQSLDHESIEHLDDLELPTLADLPDADAAALAASSAADQDVAQDVGDLGRVAVAAAAEEGGDERWPIETDEGWDEVGLKLDLARAYLDMDDPDAASAILREVVVEGRDEQRREAEALLAGLS</sequence>
<reference evidence="4 5" key="1">
    <citation type="journal article" date="2020" name="Microorganisms">
        <title>Osmotic Adaptation and Compatible Solute Biosynthesis of Phototrophic Bacteria as Revealed from Genome Analyses.</title>
        <authorList>
            <person name="Imhoff J.F."/>
            <person name="Rahn T."/>
            <person name="Kunzel S."/>
            <person name="Keller A."/>
            <person name="Neulinger S.C."/>
        </authorList>
    </citation>
    <scope>NUCLEOTIDE SEQUENCE [LARGE SCALE GENOMIC DNA]</scope>
    <source>
        <strain evidence="4 5">DSM 25653</strain>
    </source>
</reference>
<dbReference type="InterPro" id="IPR020011">
    <property type="entry name" value="FimV_C"/>
</dbReference>
<feature type="region of interest" description="Disordered" evidence="2">
    <location>
        <begin position="366"/>
        <end position="432"/>
    </location>
</feature>
<organism evidence="4 5">
    <name type="scientific">Lamprobacter modestohalophilus</name>
    <dbReference type="NCBI Taxonomy" id="1064514"/>
    <lineage>
        <taxon>Bacteria</taxon>
        <taxon>Pseudomonadati</taxon>
        <taxon>Pseudomonadota</taxon>
        <taxon>Gammaproteobacteria</taxon>
        <taxon>Chromatiales</taxon>
        <taxon>Chromatiaceae</taxon>
        <taxon>Lamprobacter</taxon>
    </lineage>
</organism>
<protein>
    <recommendedName>
        <fullName evidence="3">FimV N-terminal domain-containing protein</fullName>
    </recommendedName>
</protein>
<keyword evidence="5" id="KW-1185">Reference proteome</keyword>
<feature type="compositionally biased region" description="Acidic residues" evidence="2">
    <location>
        <begin position="411"/>
        <end position="427"/>
    </location>
</feature>
<accession>A0A9X0WCV4</accession>
<feature type="region of interest" description="Disordered" evidence="2">
    <location>
        <begin position="818"/>
        <end position="839"/>
    </location>
</feature>
<evidence type="ECO:0000313" key="4">
    <source>
        <dbReference type="EMBL" id="MBK1621235.1"/>
    </source>
</evidence>
<dbReference type="NCBIfam" id="TIGR03505">
    <property type="entry name" value="FimV_core"/>
    <property type="match status" value="1"/>
</dbReference>
<gene>
    <name evidence="4" type="ORF">CKO42_23020</name>
</gene>
<dbReference type="AlphaFoldDB" id="A0A9X0WCV4"/>
<feature type="region of interest" description="Disordered" evidence="2">
    <location>
        <begin position="171"/>
        <end position="234"/>
    </location>
</feature>
<feature type="coiled-coil region" evidence="1">
    <location>
        <begin position="466"/>
        <end position="500"/>
    </location>
</feature>
<feature type="compositionally biased region" description="Low complexity" evidence="2">
    <location>
        <begin position="186"/>
        <end position="204"/>
    </location>
</feature>